<proteinExistence type="inferred from homology"/>
<evidence type="ECO:0000256" key="1">
    <source>
        <dbReference type="ARBA" id="ARBA00022679"/>
    </source>
</evidence>
<keyword evidence="6" id="KW-1185">Reference proteome</keyword>
<dbReference type="SUPFAM" id="SSF55729">
    <property type="entry name" value="Acyl-CoA N-acyltransferases (Nat)"/>
    <property type="match status" value="1"/>
</dbReference>
<dbReference type="InterPro" id="IPR016181">
    <property type="entry name" value="Acyl_CoA_acyltransferase"/>
</dbReference>
<organism evidence="5 6">
    <name type="scientific">Hyphococcus flavus</name>
    <dbReference type="NCBI Taxonomy" id="1866326"/>
    <lineage>
        <taxon>Bacteria</taxon>
        <taxon>Pseudomonadati</taxon>
        <taxon>Pseudomonadota</taxon>
        <taxon>Alphaproteobacteria</taxon>
        <taxon>Parvularculales</taxon>
        <taxon>Parvularculaceae</taxon>
        <taxon>Hyphococcus</taxon>
    </lineage>
</organism>
<protein>
    <submittedName>
        <fullName evidence="5">GNAT family protein</fullName>
    </submittedName>
</protein>
<keyword evidence="1" id="KW-0808">Transferase</keyword>
<comment type="similarity">
    <text evidence="3">Belongs to the acetyltransferase family. RimJ subfamily.</text>
</comment>
<dbReference type="InterPro" id="IPR051531">
    <property type="entry name" value="N-acetyltransferase"/>
</dbReference>
<dbReference type="Gene3D" id="3.40.630.30">
    <property type="match status" value="1"/>
</dbReference>
<dbReference type="RefSeq" id="WP_274493305.1">
    <property type="nucleotide sequence ID" value="NZ_CP118166.1"/>
</dbReference>
<name>A0AAE9ZI89_9PROT</name>
<evidence type="ECO:0000313" key="6">
    <source>
        <dbReference type="Proteomes" id="UP001214043"/>
    </source>
</evidence>
<dbReference type="Pfam" id="PF13302">
    <property type="entry name" value="Acetyltransf_3"/>
    <property type="match status" value="1"/>
</dbReference>
<dbReference type="KEGG" id="hfl:PUV54_15810"/>
<evidence type="ECO:0000313" key="5">
    <source>
        <dbReference type="EMBL" id="WDI31416.1"/>
    </source>
</evidence>
<dbReference type="PANTHER" id="PTHR43792">
    <property type="entry name" value="GNAT FAMILY, PUTATIVE (AFU_ORTHOLOGUE AFUA_3G00765)-RELATED-RELATED"/>
    <property type="match status" value="1"/>
</dbReference>
<keyword evidence="2" id="KW-0012">Acyltransferase</keyword>
<sequence length="196" mass="21952">MFLTKSPSHPAFDPILVRDPVYLRTAKLSDYEQWASLREISREHLIAWEEDWAPDQLSIAVFKRRLASQAKDAKRGGGLSLSVFRRDDRVMVGGVTLTNVRYGASRSGILGYWIGAPYVRLGYGAKAVAAMLDHLFDAISLNRVIAACQPENIASQKLLERCGFKKEGLARDYLKINGAWRDHLIYAVTAADRVSK</sequence>
<gene>
    <name evidence="5" type="ORF">PUV54_15810</name>
</gene>
<dbReference type="AlphaFoldDB" id="A0AAE9ZI89"/>
<dbReference type="EMBL" id="CP118166">
    <property type="protein sequence ID" value="WDI31416.1"/>
    <property type="molecule type" value="Genomic_DNA"/>
</dbReference>
<evidence type="ECO:0000256" key="2">
    <source>
        <dbReference type="ARBA" id="ARBA00023315"/>
    </source>
</evidence>
<evidence type="ECO:0000256" key="3">
    <source>
        <dbReference type="ARBA" id="ARBA00038502"/>
    </source>
</evidence>
<reference evidence="5" key="1">
    <citation type="submission" date="2023-02" db="EMBL/GenBank/DDBJ databases">
        <title>Genome sequence of Hyphococcus flavus.</title>
        <authorList>
            <person name="Rong J.-C."/>
            <person name="Zhao Q."/>
            <person name="Yi M."/>
            <person name="Wu J.-Y."/>
        </authorList>
    </citation>
    <scope>NUCLEOTIDE SEQUENCE</scope>
    <source>
        <strain evidence="5">MCCC 1K03223</strain>
    </source>
</reference>
<evidence type="ECO:0000259" key="4">
    <source>
        <dbReference type="PROSITE" id="PS51186"/>
    </source>
</evidence>
<accession>A0AAE9ZI89</accession>
<dbReference type="InterPro" id="IPR000182">
    <property type="entry name" value="GNAT_dom"/>
</dbReference>
<dbReference type="GO" id="GO:0005737">
    <property type="term" value="C:cytoplasm"/>
    <property type="evidence" value="ECO:0007669"/>
    <property type="project" value="TreeGrafter"/>
</dbReference>
<dbReference type="GO" id="GO:0008999">
    <property type="term" value="F:protein-N-terminal-alanine acetyltransferase activity"/>
    <property type="evidence" value="ECO:0007669"/>
    <property type="project" value="TreeGrafter"/>
</dbReference>
<dbReference type="Proteomes" id="UP001214043">
    <property type="component" value="Chromosome"/>
</dbReference>
<dbReference type="PROSITE" id="PS51186">
    <property type="entry name" value="GNAT"/>
    <property type="match status" value="1"/>
</dbReference>
<feature type="domain" description="N-acetyltransferase" evidence="4">
    <location>
        <begin position="32"/>
        <end position="191"/>
    </location>
</feature>
<dbReference type="PANTHER" id="PTHR43792:SF8">
    <property type="entry name" value="[RIBOSOMAL PROTEIN US5]-ALANINE N-ACETYLTRANSFERASE"/>
    <property type="match status" value="1"/>
</dbReference>